<evidence type="ECO:0000313" key="2">
    <source>
        <dbReference type="Proteomes" id="UP000224460"/>
    </source>
</evidence>
<protein>
    <submittedName>
        <fullName evidence="1">Radical SAM protein</fullName>
    </submittedName>
</protein>
<proteinExistence type="predicted"/>
<reference evidence="1" key="1">
    <citation type="submission" date="2017-10" db="EMBL/GenBank/DDBJ databases">
        <title>Genome sequence of cellulolytic Lachnospiraceae bacterium XHS1971 isolated from hotspring sediment.</title>
        <authorList>
            <person name="Vasudevan G."/>
            <person name="Joshi A.J."/>
            <person name="Hivarkar S."/>
            <person name="Lanjekar V.B."/>
            <person name="Dhakephalkar P.K."/>
            <person name="Dagar S."/>
        </authorList>
    </citation>
    <scope>NUCLEOTIDE SEQUENCE</scope>
    <source>
        <strain evidence="1">XHS1971</strain>
    </source>
</reference>
<gene>
    <name evidence="1" type="ORF">CS063_06555</name>
</gene>
<dbReference type="EMBL" id="PEDL01000004">
    <property type="protein sequence ID" value="PHV71348.1"/>
    <property type="molecule type" value="Genomic_DNA"/>
</dbReference>
<organism evidence="1 2">
    <name type="scientific">Sporanaerobium hydrogeniformans</name>
    <dbReference type="NCBI Taxonomy" id="3072179"/>
    <lineage>
        <taxon>Bacteria</taxon>
        <taxon>Bacillati</taxon>
        <taxon>Bacillota</taxon>
        <taxon>Clostridia</taxon>
        <taxon>Lachnospirales</taxon>
        <taxon>Lachnospiraceae</taxon>
        <taxon>Sporanaerobium</taxon>
    </lineage>
</organism>
<sequence>MKAIRIDGQTPGGKRTNLAQALPLDTPYIVQVFPVYACNFSCEYCIHSVPLNERSYIADKKMLELGVYKKCIDDLTRFPQPIKMLRFAGTGEPLLHPNITEMVAYAKEKGVAKSIDIVTNGALLTKKLADKLISAGLSKLRISIQGVTEKQYKNITQREVNLEELVQNISYFYKNRKETQVYIKIIDCAIEKNEETLFFDMFGDICDTIAIEHLLPAVPQIDYKSKFNVTTHAVTQNGNKLLETQVCPQPFYMMQINPEGNIVPCCAMETTTILGNCTEVSLYDIWNGKEFNSFRLKQLSNQKNEYPICRTCSQYRYMMSEEDLLDKEVKRLIDFYL</sequence>
<accession>A0AC61DEX1</accession>
<comment type="caution">
    <text evidence="1">The sequence shown here is derived from an EMBL/GenBank/DDBJ whole genome shotgun (WGS) entry which is preliminary data.</text>
</comment>
<keyword evidence="2" id="KW-1185">Reference proteome</keyword>
<evidence type="ECO:0000313" key="1">
    <source>
        <dbReference type="EMBL" id="PHV71348.1"/>
    </source>
</evidence>
<name>A0AC61DEX1_9FIRM</name>
<dbReference type="Proteomes" id="UP000224460">
    <property type="component" value="Unassembled WGS sequence"/>
</dbReference>